<name>A0A6N2U8S1_9FIRM</name>
<dbReference type="AlphaFoldDB" id="A0A6N2U8S1"/>
<evidence type="ECO:0000313" key="1">
    <source>
        <dbReference type="EMBL" id="VYT13252.1"/>
    </source>
</evidence>
<dbReference type="GeneID" id="69470516"/>
<proteinExistence type="predicted"/>
<dbReference type="EMBL" id="CACRSQ010000003">
    <property type="protein sequence ID" value="VYT13252.1"/>
    <property type="molecule type" value="Genomic_DNA"/>
</dbReference>
<sequence>MSYVSPELRPKFETLSIELKDMILERNVELNTIHDLIRVLEEIVAESEG</sequence>
<accession>A0A6N2U8S1</accession>
<reference evidence="1" key="1">
    <citation type="submission" date="2019-11" db="EMBL/GenBank/DDBJ databases">
        <authorList>
            <person name="Feng L."/>
        </authorList>
    </citation>
    <scope>NUCLEOTIDE SEQUENCE</scope>
    <source>
        <strain evidence="1">AcaccaeLFYP115</strain>
    </source>
</reference>
<dbReference type="RefSeq" id="WP_006565462.1">
    <property type="nucleotide sequence ID" value="NZ_BAABRZ010000001.1"/>
</dbReference>
<protein>
    <recommendedName>
        <fullName evidence="2">Molecular chaperone GroEL</fullName>
    </recommendedName>
</protein>
<organism evidence="1">
    <name type="scientific">Anaerostipes caccae</name>
    <dbReference type="NCBI Taxonomy" id="105841"/>
    <lineage>
        <taxon>Bacteria</taxon>
        <taxon>Bacillati</taxon>
        <taxon>Bacillota</taxon>
        <taxon>Clostridia</taxon>
        <taxon>Lachnospirales</taxon>
        <taxon>Lachnospiraceae</taxon>
        <taxon>Anaerostipes</taxon>
    </lineage>
</organism>
<gene>
    <name evidence="1" type="ORF">ACLFYP115_01776</name>
</gene>
<evidence type="ECO:0008006" key="2">
    <source>
        <dbReference type="Google" id="ProtNLM"/>
    </source>
</evidence>